<organism evidence="1">
    <name type="scientific">Calcidiscus leptoporus</name>
    <dbReference type="NCBI Taxonomy" id="127549"/>
    <lineage>
        <taxon>Eukaryota</taxon>
        <taxon>Haptista</taxon>
        <taxon>Haptophyta</taxon>
        <taxon>Prymnesiophyceae</taxon>
        <taxon>Coccolithales</taxon>
        <taxon>Calcidiscaceae</taxon>
        <taxon>Calcidiscus</taxon>
    </lineage>
</organism>
<name>A0A7S0P1S1_9EUKA</name>
<sequence length="1003" mass="109872">MGRWSGLLVHDVFPCMLARLGVSDDDDVLLILFSYTASHFKLRACELRGFTLPPQGTTQMRGVFSLLASQLVPGRPTNILTVSDGAVHDQELSVAAASAVAAQISALLPIVSARAIRLVTSRHAQPDTRALAAVLQYNTESAGITDLDVSDPSCHIPTQMESAATQMASLFDGVATASALTLTTDPPVLHLQPWDAEPASTVYLKPGANTVFMAAQPTAVMLNGEPVRVQLESEPVTVDTLAAFLGDRVSAFLDKLRVLKVVSNVQATDEIQRIVAFWQTFESKLAPPEDIAPLLAEGGLRARRAYLLAATQRKLKSLTNMMQAIANDDRVGRLNASQQADYLRTTQAGSKNARGLAKRAEASGLDFDLVVRDEMKAMAAHLHELNDIDDSAWSVSFFSQSTTLDGLKEVCELVGHTAFDSMLAIELLELINLVGVPVAAPIGDFPDPMTYRVDALLPGACVSVSDITVVEKGRGARLLHPTSRQPIANAVPLFEDTRLQAFLQRHAPSTLECIASVGMRRIICEIPKTLPYTICAAIWQLVGAMDADKSQVHVELLATLVPSYEASLKDKEGKGYFDYLMPHLINPRCPQEKELFLNFNGVTNMIQPLWRLVCENKHATLPRILRSLYSFEIYQVVRRKCKNQPEGYAMETLRRLLGVDLAQRGTPLPEPFTRPAELYHCRSPTVDAALFGELKRDLAFVHACTLIVPLFEAIRQSDPVRAARAIPPVTDTSVAAALQLAYDVDTFLLYNLVQGFLFRTKQERIDKESNTPLLPDLGANAGAAGACMCEGFLEKEYAADYERRLGQLAGQEQRTLQTEHVATLLSAPTSESFNDLLKAGVTRGPIHFKIANANAPGASQLHAALLAGMSVPVRGQKLWTWLSGTDRHNEPVWNGGNMLRTPLGPLREALEGLGKHKLLQALEKAYKTRRAHVYRGGLEVQNRQGHSNDKPSYFAFGHLSLEAFVRTLDAAGWAAYEREHCNCCGIIRYEGWKPVAVRCQSVT</sequence>
<dbReference type="AlphaFoldDB" id="A0A7S0P1S1"/>
<proteinExistence type="predicted"/>
<protein>
    <submittedName>
        <fullName evidence="1">Uncharacterized protein</fullName>
    </submittedName>
</protein>
<reference evidence="1" key="1">
    <citation type="submission" date="2021-01" db="EMBL/GenBank/DDBJ databases">
        <authorList>
            <person name="Corre E."/>
            <person name="Pelletier E."/>
            <person name="Niang G."/>
            <person name="Scheremetjew M."/>
            <person name="Finn R."/>
            <person name="Kale V."/>
            <person name="Holt S."/>
            <person name="Cochrane G."/>
            <person name="Meng A."/>
            <person name="Brown T."/>
            <person name="Cohen L."/>
        </authorList>
    </citation>
    <scope>NUCLEOTIDE SEQUENCE</scope>
    <source>
        <strain evidence="1">RCC1130</strain>
    </source>
</reference>
<evidence type="ECO:0000313" key="1">
    <source>
        <dbReference type="EMBL" id="CAD8548031.1"/>
    </source>
</evidence>
<dbReference type="EMBL" id="HBER01046537">
    <property type="protein sequence ID" value="CAD8548031.1"/>
    <property type="molecule type" value="Transcribed_RNA"/>
</dbReference>
<accession>A0A7S0P1S1</accession>
<gene>
    <name evidence="1" type="ORF">CLEP1334_LOCUS23321</name>
</gene>